<comment type="pathway">
    <text evidence="2 11">Protein modification; protein glycosylation.</text>
</comment>
<evidence type="ECO:0000256" key="6">
    <source>
        <dbReference type="ARBA" id="ARBA00022692"/>
    </source>
</evidence>
<dbReference type="InterPro" id="IPR027995">
    <property type="entry name" value="Galactosyl_T_N"/>
</dbReference>
<organism evidence="18 20">
    <name type="scientific">Rotaria socialis</name>
    <dbReference type="NCBI Taxonomy" id="392032"/>
    <lineage>
        <taxon>Eukaryota</taxon>
        <taxon>Metazoa</taxon>
        <taxon>Spiralia</taxon>
        <taxon>Gnathifera</taxon>
        <taxon>Rotifera</taxon>
        <taxon>Eurotatoria</taxon>
        <taxon>Bdelloidea</taxon>
        <taxon>Philodinida</taxon>
        <taxon>Philodinidae</taxon>
        <taxon>Rotaria</taxon>
    </lineage>
</organism>
<dbReference type="AlphaFoldDB" id="A0A820TQX7"/>
<dbReference type="GO" id="GO:0016020">
    <property type="term" value="C:membrane"/>
    <property type="evidence" value="ECO:0007669"/>
    <property type="project" value="UniProtKB-SubCell"/>
</dbReference>
<dbReference type="EMBL" id="CAJOBQ010000349">
    <property type="protein sequence ID" value="CAF4334813.1"/>
    <property type="molecule type" value="Genomic_DNA"/>
</dbReference>
<keyword evidence="6" id="KW-0812">Transmembrane</keyword>
<dbReference type="Proteomes" id="UP000663838">
    <property type="component" value="Unassembled WGS sequence"/>
</dbReference>
<dbReference type="EMBL" id="CAJOBR010000146">
    <property type="protein sequence ID" value="CAF4471854.1"/>
    <property type="molecule type" value="Genomic_DNA"/>
</dbReference>
<dbReference type="GO" id="GO:0033842">
    <property type="term" value="F:N-acetyl-beta-glucosaminyl-derivative 4-beta-N-acetylgalactosaminyltransferase activity"/>
    <property type="evidence" value="ECO:0007669"/>
    <property type="project" value="TreeGrafter"/>
</dbReference>
<evidence type="ECO:0000259" key="13">
    <source>
        <dbReference type="Pfam" id="PF13733"/>
    </source>
</evidence>
<evidence type="ECO:0000313" key="21">
    <source>
        <dbReference type="Proteomes" id="UP000663873"/>
    </source>
</evidence>
<evidence type="ECO:0000256" key="5">
    <source>
        <dbReference type="ARBA" id="ARBA00022679"/>
    </source>
</evidence>
<evidence type="ECO:0000256" key="4">
    <source>
        <dbReference type="ARBA" id="ARBA00022676"/>
    </source>
</evidence>
<evidence type="ECO:0000313" key="20">
    <source>
        <dbReference type="Proteomes" id="UP000663848"/>
    </source>
</evidence>
<evidence type="ECO:0000256" key="8">
    <source>
        <dbReference type="ARBA" id="ARBA00022989"/>
    </source>
</evidence>
<dbReference type="CDD" id="cd00899">
    <property type="entry name" value="b4GalT"/>
    <property type="match status" value="1"/>
</dbReference>
<dbReference type="InterPro" id="IPR027791">
    <property type="entry name" value="Galactosyl_T_C"/>
</dbReference>
<evidence type="ECO:0000256" key="1">
    <source>
        <dbReference type="ARBA" id="ARBA00004606"/>
    </source>
</evidence>
<evidence type="ECO:0000313" key="15">
    <source>
        <dbReference type="EMBL" id="CAF4176013.1"/>
    </source>
</evidence>
<evidence type="ECO:0000313" key="18">
    <source>
        <dbReference type="EMBL" id="CAF4471854.1"/>
    </source>
</evidence>
<dbReference type="Proteomes" id="UP000663851">
    <property type="component" value="Unassembled WGS sequence"/>
</dbReference>
<keyword evidence="7 11" id="KW-0735">Signal-anchor</keyword>
<keyword evidence="4 11" id="KW-0328">Glycosyltransferase</keyword>
<dbReference type="Proteomes" id="UP000663865">
    <property type="component" value="Unassembled WGS sequence"/>
</dbReference>
<evidence type="ECO:0000256" key="10">
    <source>
        <dbReference type="ARBA" id="ARBA00023180"/>
    </source>
</evidence>
<dbReference type="SUPFAM" id="SSF53448">
    <property type="entry name" value="Nucleotide-diphospho-sugar transferases"/>
    <property type="match status" value="1"/>
</dbReference>
<keyword evidence="9" id="KW-0472">Membrane</keyword>
<keyword evidence="8" id="KW-1133">Transmembrane helix</keyword>
<dbReference type="PRINTS" id="PR02050">
    <property type="entry name" value="B14GALTRFASE"/>
</dbReference>
<evidence type="ECO:0000313" key="19">
    <source>
        <dbReference type="EMBL" id="CAF4551602.1"/>
    </source>
</evidence>
<dbReference type="GO" id="GO:0005794">
    <property type="term" value="C:Golgi apparatus"/>
    <property type="evidence" value="ECO:0007669"/>
    <property type="project" value="TreeGrafter"/>
</dbReference>
<dbReference type="EMBL" id="CAJOBO010000256">
    <property type="protein sequence ID" value="CAF4176013.1"/>
    <property type="molecule type" value="Genomic_DNA"/>
</dbReference>
<dbReference type="Proteomes" id="UP000663848">
    <property type="component" value="Unassembled WGS sequence"/>
</dbReference>
<evidence type="ECO:0000256" key="7">
    <source>
        <dbReference type="ARBA" id="ARBA00022968"/>
    </source>
</evidence>
<dbReference type="GO" id="GO:0005975">
    <property type="term" value="P:carbohydrate metabolic process"/>
    <property type="evidence" value="ECO:0007669"/>
    <property type="project" value="InterPro"/>
</dbReference>
<dbReference type="Pfam" id="PF02709">
    <property type="entry name" value="Glyco_transf_7C"/>
    <property type="match status" value="1"/>
</dbReference>
<dbReference type="GO" id="GO:0008378">
    <property type="term" value="F:galactosyltransferase activity"/>
    <property type="evidence" value="ECO:0007669"/>
    <property type="project" value="TreeGrafter"/>
</dbReference>
<evidence type="ECO:0000313" key="17">
    <source>
        <dbReference type="EMBL" id="CAF4334813.1"/>
    </source>
</evidence>
<dbReference type="Gene3D" id="3.90.550.10">
    <property type="entry name" value="Spore Coat Polysaccharide Biosynthesis Protein SpsA, Chain A"/>
    <property type="match status" value="1"/>
</dbReference>
<dbReference type="Pfam" id="PF13733">
    <property type="entry name" value="Glyco_transf_7N"/>
    <property type="match status" value="1"/>
</dbReference>
<evidence type="ECO:0000256" key="2">
    <source>
        <dbReference type="ARBA" id="ARBA00004922"/>
    </source>
</evidence>
<dbReference type="EC" id="2.4.1.-" evidence="11"/>
<dbReference type="GO" id="GO:0006688">
    <property type="term" value="P:glycosphingolipid biosynthetic process"/>
    <property type="evidence" value="ECO:0007669"/>
    <property type="project" value="TreeGrafter"/>
</dbReference>
<reference evidence="18" key="1">
    <citation type="submission" date="2021-02" db="EMBL/GenBank/DDBJ databases">
        <authorList>
            <person name="Nowell W R."/>
        </authorList>
    </citation>
    <scope>NUCLEOTIDE SEQUENCE</scope>
</reference>
<comment type="function">
    <text evidence="11">Catalyses the transfer of galactose onto proteins or lipids.</text>
</comment>
<gene>
    <name evidence="15" type="ORF">HFQ381_LOCUS5911</name>
    <name evidence="14" type="ORF">KIK155_LOCUS8704</name>
    <name evidence="18" type="ORF">QYT958_LOCUS2285</name>
    <name evidence="19" type="ORF">TOA249_LOCUS7257</name>
    <name evidence="17" type="ORF">TSG867_LOCUS8462</name>
    <name evidence="16" type="ORF">UJA718_LOCUS6161</name>
</gene>
<dbReference type="Proteomes" id="UP000663873">
    <property type="component" value="Unassembled WGS sequence"/>
</dbReference>
<accession>A0A820TQX7</accession>
<dbReference type="PANTHER" id="PTHR19300">
    <property type="entry name" value="BETA-1,4-GALACTOSYLTRANSFERASE"/>
    <property type="match status" value="1"/>
</dbReference>
<evidence type="ECO:0000256" key="11">
    <source>
        <dbReference type="RuleBase" id="RU368121"/>
    </source>
</evidence>
<keyword evidence="5 11" id="KW-0808">Transferase</keyword>
<dbReference type="InterPro" id="IPR029044">
    <property type="entry name" value="Nucleotide-diphossugar_trans"/>
</dbReference>
<dbReference type="Proteomes" id="UP000663862">
    <property type="component" value="Unassembled WGS sequence"/>
</dbReference>
<sequence>MCNRCKRRPLLILLFFTHIILFSTYTFIQYQSNASYDDLKNNPLTIILASDRLPANLIEKTDRSHLNKNYRNSKIQQKIDLSPTKGKLESLNVSYVTDIDQQETIVQCSILPTNLVGRVEADLFSYEMQEIEKHHENSSVQVGGHWSPSHCTSRYRVAIIIPYRNRDMQLRIFLNFMHLFLQKQQIDYQIFLIEPVDDITFNRALLFNIGFNEAMKHYAWECFIFHDVDLIPEDDRNIYSCPPEPRHMSVAVNTLNYELPYRTIFGGVSALTIEQFKSVNGFSNQYFGWGGEDDDMAARILTKYRISRYPASIARYKMLRHQPDTPNQSRYKILGLSIAMRSVDGLSNLQYTMIETRKNKLFTLIRVTYNEALIKSAVAHIKKKNVKMIRHKTEQSAI</sequence>
<evidence type="ECO:0000313" key="16">
    <source>
        <dbReference type="EMBL" id="CAF4194763.1"/>
    </source>
</evidence>
<evidence type="ECO:0000313" key="14">
    <source>
        <dbReference type="EMBL" id="CAF3407349.1"/>
    </source>
</evidence>
<evidence type="ECO:0000256" key="3">
    <source>
        <dbReference type="ARBA" id="ARBA00005735"/>
    </source>
</evidence>
<dbReference type="EMBL" id="CAJOBP010000567">
    <property type="protein sequence ID" value="CAF4194763.1"/>
    <property type="molecule type" value="Genomic_DNA"/>
</dbReference>
<comment type="caution">
    <text evidence="18">The sequence shown here is derived from an EMBL/GenBank/DDBJ whole genome shotgun (WGS) entry which is preliminary data.</text>
</comment>
<protein>
    <recommendedName>
        <fullName evidence="11">Beta-1,4-galactosyltransferase</fullName>
        <ecNumber evidence="11">2.4.1.-</ecNumber>
    </recommendedName>
</protein>
<keyword evidence="21" id="KW-1185">Reference proteome</keyword>
<name>A0A820TQX7_9BILA</name>
<dbReference type="InterPro" id="IPR003859">
    <property type="entry name" value="Galactosyl_T"/>
</dbReference>
<dbReference type="PANTHER" id="PTHR19300:SF57">
    <property type="entry name" value="BETA-1,4-N-ACETYLGALACTOSAMINYLTRANSFERASE"/>
    <property type="match status" value="1"/>
</dbReference>
<evidence type="ECO:0000259" key="12">
    <source>
        <dbReference type="Pfam" id="PF02709"/>
    </source>
</evidence>
<feature type="domain" description="Galactosyltransferase N-terminal" evidence="13">
    <location>
        <begin position="108"/>
        <end position="242"/>
    </location>
</feature>
<dbReference type="EMBL" id="CAJOBS010000322">
    <property type="protein sequence ID" value="CAF4551602.1"/>
    <property type="molecule type" value="Genomic_DNA"/>
</dbReference>
<feature type="domain" description="Galactosyltransferase C-terminal" evidence="12">
    <location>
        <begin position="246"/>
        <end position="322"/>
    </location>
</feature>
<dbReference type="UniPathway" id="UPA00378"/>
<proteinExistence type="inferred from homology"/>
<dbReference type="EMBL" id="CAJNYV010001144">
    <property type="protein sequence ID" value="CAF3407349.1"/>
    <property type="molecule type" value="Genomic_DNA"/>
</dbReference>
<comment type="subcellular location">
    <subcellularLocation>
        <location evidence="1">Membrane</location>
        <topology evidence="1">Single-pass type II membrane protein</topology>
    </subcellularLocation>
</comment>
<comment type="similarity">
    <text evidence="3 11">Belongs to the glycosyltransferase 7 family.</text>
</comment>
<evidence type="ECO:0000256" key="9">
    <source>
        <dbReference type="ARBA" id="ARBA00023136"/>
    </source>
</evidence>
<keyword evidence="10 11" id="KW-0325">Glycoprotein</keyword>